<organism evidence="1">
    <name type="scientific">Podoviridae sp. ctuch15</name>
    <dbReference type="NCBI Taxonomy" id="2827752"/>
    <lineage>
        <taxon>Viruses</taxon>
        <taxon>Duplodnaviria</taxon>
        <taxon>Heunggongvirae</taxon>
        <taxon>Uroviricota</taxon>
        <taxon>Caudoviricetes</taxon>
    </lineage>
</organism>
<name>A0A8S5T3C9_9CAUD</name>
<reference evidence="1" key="1">
    <citation type="journal article" date="2021" name="Proc. Natl. Acad. Sci. U.S.A.">
        <title>A Catalog of Tens of Thousands of Viruses from Human Metagenomes Reveals Hidden Associations with Chronic Diseases.</title>
        <authorList>
            <person name="Tisza M.J."/>
            <person name="Buck C.B."/>
        </authorList>
    </citation>
    <scope>NUCLEOTIDE SEQUENCE</scope>
    <source>
        <strain evidence="1">Ctuch15</strain>
    </source>
</reference>
<accession>A0A8S5T3C9</accession>
<protein>
    <submittedName>
        <fullName evidence="1">Internal virion protein A</fullName>
    </submittedName>
</protein>
<proteinExistence type="predicted"/>
<sequence length="158" mass="18350">MAALSKVTTEKFNKENKRHLQAVKYIEKHLRPIDKKELQGAYTSVTRCAMHDFCDNFLAFGKNGEPIAIYGIVKHPIDGLHAVWMVGTTEIKNYKKELITMGLDEIRRFIKEYGPVTNYISIDNDESRRWLKKAGAVFGTPFNENDITWQQFVIRRNK</sequence>
<evidence type="ECO:0000313" key="1">
    <source>
        <dbReference type="EMBL" id="DAF57282.1"/>
    </source>
</evidence>
<dbReference type="EMBL" id="BK032731">
    <property type="protein sequence ID" value="DAF57282.1"/>
    <property type="molecule type" value="Genomic_DNA"/>
</dbReference>